<dbReference type="EMBL" id="VAHF01000237">
    <property type="protein sequence ID" value="TXG46311.1"/>
    <property type="molecule type" value="Genomic_DNA"/>
</dbReference>
<keyword evidence="2" id="KW-1185">Reference proteome</keyword>
<accession>A0A5C7GNC9</accession>
<sequence length="210" mass="23425">MLLEINNFEINNLLNSQNPLNNQVDDYSSPQWRRTPLVSAGRFCLSKSPPGVHCSLRCSLVPIVREMEIMKVSYQSNAVGGTSNKVEDEIAVKRVQWSWKDNVDGCSVKKKNWSTLVLSTILLIFYPADLQNIRELLDVCCKCGTSMSTFHFNMNCSIFIKLTDTHLGTSLVTAATYSVDVVRVWEAGVAAGAMPVDGEVRNSLCFYSVF</sequence>
<proteinExistence type="predicted"/>
<dbReference type="Proteomes" id="UP000323000">
    <property type="component" value="Unassembled WGS sequence"/>
</dbReference>
<evidence type="ECO:0000313" key="1">
    <source>
        <dbReference type="EMBL" id="TXG46311.1"/>
    </source>
</evidence>
<name>A0A5C7GNC9_9ROSI</name>
<reference evidence="2" key="1">
    <citation type="journal article" date="2019" name="Gigascience">
        <title>De novo genome assembly of the endangered Acer yangbiense, a plant species with extremely small populations endemic to Yunnan Province, China.</title>
        <authorList>
            <person name="Yang J."/>
            <person name="Wariss H.M."/>
            <person name="Tao L."/>
            <person name="Zhang R."/>
            <person name="Yun Q."/>
            <person name="Hollingsworth P."/>
            <person name="Dao Z."/>
            <person name="Luo G."/>
            <person name="Guo H."/>
            <person name="Ma Y."/>
            <person name="Sun W."/>
        </authorList>
    </citation>
    <scope>NUCLEOTIDE SEQUENCE [LARGE SCALE GENOMIC DNA]</scope>
    <source>
        <strain evidence="2">cv. Malutang</strain>
    </source>
</reference>
<comment type="caution">
    <text evidence="1">The sequence shown here is derived from an EMBL/GenBank/DDBJ whole genome shotgun (WGS) entry which is preliminary data.</text>
</comment>
<organism evidence="1 2">
    <name type="scientific">Acer yangbiense</name>
    <dbReference type="NCBI Taxonomy" id="1000413"/>
    <lineage>
        <taxon>Eukaryota</taxon>
        <taxon>Viridiplantae</taxon>
        <taxon>Streptophyta</taxon>
        <taxon>Embryophyta</taxon>
        <taxon>Tracheophyta</taxon>
        <taxon>Spermatophyta</taxon>
        <taxon>Magnoliopsida</taxon>
        <taxon>eudicotyledons</taxon>
        <taxon>Gunneridae</taxon>
        <taxon>Pentapetalae</taxon>
        <taxon>rosids</taxon>
        <taxon>malvids</taxon>
        <taxon>Sapindales</taxon>
        <taxon>Sapindaceae</taxon>
        <taxon>Hippocastanoideae</taxon>
        <taxon>Acereae</taxon>
        <taxon>Acer</taxon>
    </lineage>
</organism>
<protein>
    <submittedName>
        <fullName evidence="1">Uncharacterized protein</fullName>
    </submittedName>
</protein>
<dbReference type="AlphaFoldDB" id="A0A5C7GNC9"/>
<gene>
    <name evidence="1" type="ORF">EZV62_028191</name>
</gene>
<evidence type="ECO:0000313" key="2">
    <source>
        <dbReference type="Proteomes" id="UP000323000"/>
    </source>
</evidence>